<dbReference type="EMBL" id="JBHULX010000019">
    <property type="protein sequence ID" value="MFD2591328.1"/>
    <property type="molecule type" value="Genomic_DNA"/>
</dbReference>
<evidence type="ECO:0000256" key="1">
    <source>
        <dbReference type="ARBA" id="ARBA00004370"/>
    </source>
</evidence>
<reference evidence="5" key="1">
    <citation type="journal article" date="2019" name="Int. J. Syst. Evol. Microbiol.">
        <title>The Global Catalogue of Microorganisms (GCM) 10K type strain sequencing project: providing services to taxonomists for standard genome sequencing and annotation.</title>
        <authorList>
            <consortium name="The Broad Institute Genomics Platform"/>
            <consortium name="The Broad Institute Genome Sequencing Center for Infectious Disease"/>
            <person name="Wu L."/>
            <person name="Ma J."/>
        </authorList>
    </citation>
    <scope>NUCLEOTIDE SEQUENCE [LARGE SCALE GENOMIC DNA]</scope>
    <source>
        <strain evidence="5">KCTC 42423</strain>
    </source>
</reference>
<name>A0ABW5N7T3_9FLAO</name>
<keyword evidence="2" id="KW-0472">Membrane</keyword>
<comment type="caution">
    <text evidence="4">The sequence shown here is derived from an EMBL/GenBank/DDBJ whole genome shotgun (WGS) entry which is preliminary data.</text>
</comment>
<evidence type="ECO:0000259" key="3">
    <source>
        <dbReference type="Pfam" id="PF01103"/>
    </source>
</evidence>
<accession>A0ABW5N7T3</accession>
<gene>
    <name evidence="4" type="ORF">ACFSTE_10875</name>
</gene>
<proteinExistence type="predicted"/>
<dbReference type="PROSITE" id="PS51257">
    <property type="entry name" value="PROKAR_LIPOPROTEIN"/>
    <property type="match status" value="1"/>
</dbReference>
<dbReference type="Proteomes" id="UP001597459">
    <property type="component" value="Unassembled WGS sequence"/>
</dbReference>
<organism evidence="4 5">
    <name type="scientific">Aquimarina hainanensis</name>
    <dbReference type="NCBI Taxonomy" id="1578017"/>
    <lineage>
        <taxon>Bacteria</taxon>
        <taxon>Pseudomonadati</taxon>
        <taxon>Bacteroidota</taxon>
        <taxon>Flavobacteriia</taxon>
        <taxon>Flavobacteriales</taxon>
        <taxon>Flavobacteriaceae</taxon>
        <taxon>Aquimarina</taxon>
    </lineage>
</organism>
<dbReference type="Pfam" id="PF01103">
    <property type="entry name" value="Omp85"/>
    <property type="match status" value="1"/>
</dbReference>
<dbReference type="InterPro" id="IPR000184">
    <property type="entry name" value="Bac_surfAg_D15"/>
</dbReference>
<sequence>MKKILTKILFISVTFIFFISCSAIKNIPEDDFLLSKNEIFEDSIKTNKSSLYNQLYQTPNEKILGIPFRLHIYNSAAKNPDSLFNQWLYKKPNREKKLAKFISQKQVNRLRESYTGFNNWLKRTGEPPTIIDSSKIKRSLKKLESYYWNHGWFNIKTDYSISKKEKQRANIAYFMSPGQPYFLDSIQAKIESPIADSLYQSTKNQSKIVSGKQYKTKDVETERERLTSFFRNSGLYNFEKEFIKFDADTVNTNHKVNLNLLINNRQVTHGDSSRKIPFKIHKISKVNIFTDYKYQYRNLTPKDTVQYKGYNIYSYDKLRYTRKAITNSVLITPGEIFRDIDRTLTYNQISNLKTFKYPNIRYSLDPNDPSGSSLIANVLLTPKKKYSTNIEFDVSTSSIQAFGIGFGGSFLIRNVFRGAETLELSARGSIGSSKDASVDTDDTFFNISEVQTDLRLSFPKILFPIKTSGIIRKYMSPTTNLVFGMSIQKNIGLDKQNASGIFNYIWRPSKSINNQIDLVNIQYVRNLNNSNYFNVYSNSYDQLNFFAKNDETYFNANRDNTQIFTPDNNLTIPDGANHFILTANSDNTNLTGLSDNDKQEVQNIGERKERLTEDNLIFASSYTIAKNTKNGLHDEDYYRWRFKFELAGNVLQTISNASGLTKNDNERFEIFGVEFSQYAKAETSYIKHWSISPNNNKVIAFRAFGGIAIPYGNANSIPFARSFFAGGPNDNRAWLAYRLGPGTSQSTSEFNEANMKLAFNLEYRYTILGALKGAFFIDAGNIWNVEDSVEKEEAIFSKIDNLQDIAVGSGLGLRYDFDFFVLRFDLGFKTFNPANNEDQRWFKGYNFSKAVYNVGINYPF</sequence>
<keyword evidence="5" id="KW-1185">Reference proteome</keyword>
<evidence type="ECO:0000313" key="5">
    <source>
        <dbReference type="Proteomes" id="UP001597459"/>
    </source>
</evidence>
<comment type="subcellular location">
    <subcellularLocation>
        <location evidence="1">Membrane</location>
    </subcellularLocation>
</comment>
<evidence type="ECO:0000313" key="4">
    <source>
        <dbReference type="EMBL" id="MFD2591328.1"/>
    </source>
</evidence>
<evidence type="ECO:0000256" key="2">
    <source>
        <dbReference type="ARBA" id="ARBA00023136"/>
    </source>
</evidence>
<dbReference type="RefSeq" id="WP_378256669.1">
    <property type="nucleotide sequence ID" value="NZ_JBHSJV010000001.1"/>
</dbReference>
<feature type="domain" description="Bacterial surface antigen (D15)" evidence="3">
    <location>
        <begin position="530"/>
        <end position="841"/>
    </location>
</feature>
<dbReference type="Gene3D" id="2.40.160.50">
    <property type="entry name" value="membrane protein fhac: a member of the omp85/tpsb transporter family"/>
    <property type="match status" value="1"/>
</dbReference>
<protein>
    <submittedName>
        <fullName evidence="4">BamA/TamA family outer membrane protein</fullName>
    </submittedName>
</protein>